<reference evidence="3" key="1">
    <citation type="submission" date="2017-10" db="EMBL/GenBank/DDBJ databases">
        <title>Rapid genome shrinkage in a self-fertile nematode reveals novel sperm competition proteins.</title>
        <authorList>
            <person name="Yin D."/>
            <person name="Schwarz E.M."/>
            <person name="Thomas C.G."/>
            <person name="Felde R.L."/>
            <person name="Korf I.F."/>
            <person name="Cutter A.D."/>
            <person name="Schartner C.M."/>
            <person name="Ralston E.J."/>
            <person name="Meyer B.J."/>
            <person name="Haag E.S."/>
        </authorList>
    </citation>
    <scope>NUCLEOTIDE SEQUENCE [LARGE SCALE GENOMIC DNA]</scope>
    <source>
        <strain evidence="3">JU1422</strain>
    </source>
</reference>
<feature type="domain" description="BTB" evidence="1">
    <location>
        <begin position="132"/>
        <end position="252"/>
    </location>
</feature>
<comment type="caution">
    <text evidence="2">The sequence shown here is derived from an EMBL/GenBank/DDBJ whole genome shotgun (WGS) entry which is preliminary data.</text>
</comment>
<dbReference type="InterPro" id="IPR011333">
    <property type="entry name" value="SKP1/BTB/POZ_sf"/>
</dbReference>
<dbReference type="Proteomes" id="UP000230233">
    <property type="component" value="Chromosome II"/>
</dbReference>
<dbReference type="PANTHER" id="PTHR11145">
    <property type="entry name" value="BTB/POZ DOMAIN-CONTAINING ADAPTER FOR CUL3-MEDIATED RHOA DEGRADATION PROTEIN FAMILY MEMBER"/>
    <property type="match status" value="1"/>
</dbReference>
<dbReference type="CDD" id="cd18316">
    <property type="entry name" value="BTB_POZ_KCTD-like"/>
    <property type="match status" value="1"/>
</dbReference>
<dbReference type="SMART" id="SM00225">
    <property type="entry name" value="BTB"/>
    <property type="match status" value="1"/>
</dbReference>
<dbReference type="OrthoDB" id="2333377at2759"/>
<gene>
    <name evidence="2" type="primary">Cnig_chr_II.g7652</name>
    <name evidence="2" type="ORF">B9Z55_007652</name>
</gene>
<evidence type="ECO:0000313" key="2">
    <source>
        <dbReference type="EMBL" id="PIC48807.1"/>
    </source>
</evidence>
<dbReference type="InterPro" id="IPR045068">
    <property type="entry name" value="BACURD1-3"/>
</dbReference>
<organism evidence="2 3">
    <name type="scientific">Caenorhabditis nigoni</name>
    <dbReference type="NCBI Taxonomy" id="1611254"/>
    <lineage>
        <taxon>Eukaryota</taxon>
        <taxon>Metazoa</taxon>
        <taxon>Ecdysozoa</taxon>
        <taxon>Nematoda</taxon>
        <taxon>Chromadorea</taxon>
        <taxon>Rhabditida</taxon>
        <taxon>Rhabditina</taxon>
        <taxon>Rhabditomorpha</taxon>
        <taxon>Rhabditoidea</taxon>
        <taxon>Rhabditidae</taxon>
        <taxon>Peloderinae</taxon>
        <taxon>Caenorhabditis</taxon>
    </lineage>
</organism>
<evidence type="ECO:0000259" key="1">
    <source>
        <dbReference type="SMART" id="SM00225"/>
    </source>
</evidence>
<proteinExistence type="predicted"/>
<dbReference type="EMBL" id="PDUG01000002">
    <property type="protein sequence ID" value="PIC48807.1"/>
    <property type="molecule type" value="Genomic_DNA"/>
</dbReference>
<dbReference type="SUPFAM" id="SSF54695">
    <property type="entry name" value="POZ domain"/>
    <property type="match status" value="1"/>
</dbReference>
<name>A0A2G5VAR2_9PELO</name>
<dbReference type="InterPro" id="IPR000210">
    <property type="entry name" value="BTB/POZ_dom"/>
</dbReference>
<evidence type="ECO:0000313" key="3">
    <source>
        <dbReference type="Proteomes" id="UP000230233"/>
    </source>
</evidence>
<sequence>MSELRGKLTHKKLAEHPDSPVTFEFEPCHCFKWSITANPVPGHCYELCLNAECDVTDAPENSKDHLEGKYHIRLTDEKTHKTLLYYSEKLASGSTTVTREVPKNVLENENTKIVLIVEVERALGLDEEQGEPHVKLDIGGTKFVTTPTTICKYFSRLKRDFKFYREPDHIWKSILKSDDFKTNFRVRNRLKDELYYDRDSKYFRYILNFLRDGEDITLPKNREKIEEILKEAKFWMLKELEDLCQRKLEISSDFELLNI</sequence>
<accession>A0A2G5VAR2</accession>
<dbReference type="PANTHER" id="PTHR11145:SF8">
    <property type="entry name" value="RE57120P"/>
    <property type="match status" value="1"/>
</dbReference>
<dbReference type="AlphaFoldDB" id="A0A2G5VAR2"/>
<dbReference type="STRING" id="1611254.A0A2G5VAR2"/>
<dbReference type="Pfam" id="PF02214">
    <property type="entry name" value="BTB_2"/>
    <property type="match status" value="1"/>
</dbReference>
<dbReference type="InterPro" id="IPR003131">
    <property type="entry name" value="T1-type_BTB"/>
</dbReference>
<dbReference type="Gene3D" id="3.30.710.10">
    <property type="entry name" value="Potassium Channel Kv1.1, Chain A"/>
    <property type="match status" value="1"/>
</dbReference>
<keyword evidence="3" id="KW-1185">Reference proteome</keyword>
<dbReference type="GO" id="GO:0051260">
    <property type="term" value="P:protein homooligomerization"/>
    <property type="evidence" value="ECO:0007669"/>
    <property type="project" value="InterPro"/>
</dbReference>
<protein>
    <recommendedName>
        <fullName evidence="1">BTB domain-containing protein</fullName>
    </recommendedName>
</protein>